<reference evidence="2 3" key="1">
    <citation type="journal article" date="2015" name="Stand. Genomic Sci.">
        <title>Genomic Encyclopedia of Bacterial and Archaeal Type Strains, Phase III: the genomes of soil and plant-associated and newly described type strains.</title>
        <authorList>
            <person name="Whitman W.B."/>
            <person name="Woyke T."/>
            <person name="Klenk H.P."/>
            <person name="Zhou Y."/>
            <person name="Lilburn T.G."/>
            <person name="Beck B.J."/>
            <person name="De Vos P."/>
            <person name="Vandamme P."/>
            <person name="Eisen J.A."/>
            <person name="Garrity G."/>
            <person name="Hugenholtz P."/>
            <person name="Kyrpides N.C."/>
        </authorList>
    </citation>
    <scope>NUCLEOTIDE SEQUENCE [LARGE SCALE GENOMIC DNA]</scope>
    <source>
        <strain evidence="2 3">CGMCC 1.10116</strain>
    </source>
</reference>
<dbReference type="EMBL" id="VLKZ01000002">
    <property type="protein sequence ID" value="TWI58962.1"/>
    <property type="molecule type" value="Genomic_DNA"/>
</dbReference>
<dbReference type="OrthoDB" id="9789777at2"/>
<evidence type="ECO:0000259" key="1">
    <source>
        <dbReference type="Pfam" id="PF00857"/>
    </source>
</evidence>
<dbReference type="Pfam" id="PF00857">
    <property type="entry name" value="Isochorismatase"/>
    <property type="match status" value="1"/>
</dbReference>
<dbReference type="SUPFAM" id="SSF52499">
    <property type="entry name" value="Isochorismatase-like hydrolases"/>
    <property type="match status" value="1"/>
</dbReference>
<dbReference type="PANTHER" id="PTHR14119:SF3">
    <property type="entry name" value="ISOCHORISMATASE DOMAIN-CONTAINING PROTEIN 2"/>
    <property type="match status" value="1"/>
</dbReference>
<dbReference type="CDD" id="cd01012">
    <property type="entry name" value="YcaC_related"/>
    <property type="match status" value="1"/>
</dbReference>
<protein>
    <submittedName>
        <fullName evidence="2">Nicotinamidase-related amidase</fullName>
    </submittedName>
</protein>
<gene>
    <name evidence="2" type="ORF">IQ10_00671</name>
</gene>
<sequence>MLKGDQTVFVLVDVQGKLARIVHESEKLVKNLTDLIQGLQILNIPIIWVEQYPEGLGPTLEEVSQHLEGMKPIPKLTFDACKNESFIQALKKSGRTQILVAGIEGHICVHQTSMGLHDMGYEVQVVADAISSRTLENKEIGLAKMKAAGMTITSVETALFEIMHSAEGEQFKQLIKLLK</sequence>
<proteinExistence type="predicted"/>
<dbReference type="InterPro" id="IPR000868">
    <property type="entry name" value="Isochorismatase-like_dom"/>
</dbReference>
<dbReference type="PANTHER" id="PTHR14119">
    <property type="entry name" value="HYDROLASE"/>
    <property type="match status" value="1"/>
</dbReference>
<name>A0A562QQC9_9BACI</name>
<evidence type="ECO:0000313" key="2">
    <source>
        <dbReference type="EMBL" id="TWI58962.1"/>
    </source>
</evidence>
<evidence type="ECO:0000313" key="3">
    <source>
        <dbReference type="Proteomes" id="UP000315711"/>
    </source>
</evidence>
<dbReference type="AlphaFoldDB" id="A0A562QQC9"/>
<comment type="caution">
    <text evidence="2">The sequence shown here is derived from an EMBL/GenBank/DDBJ whole genome shotgun (WGS) entry which is preliminary data.</text>
</comment>
<dbReference type="InterPro" id="IPR036380">
    <property type="entry name" value="Isochorismatase-like_sf"/>
</dbReference>
<organism evidence="2 3">
    <name type="scientific">Halalkalibacter nanhaiisediminis</name>
    <dbReference type="NCBI Taxonomy" id="688079"/>
    <lineage>
        <taxon>Bacteria</taxon>
        <taxon>Bacillati</taxon>
        <taxon>Bacillota</taxon>
        <taxon>Bacilli</taxon>
        <taxon>Bacillales</taxon>
        <taxon>Bacillaceae</taxon>
        <taxon>Halalkalibacter</taxon>
    </lineage>
</organism>
<feature type="domain" description="Isochorismatase-like" evidence="1">
    <location>
        <begin position="7"/>
        <end position="156"/>
    </location>
</feature>
<dbReference type="RefSeq" id="WP_144449062.1">
    <property type="nucleotide sequence ID" value="NZ_VLKZ01000002.1"/>
</dbReference>
<dbReference type="InterPro" id="IPR050993">
    <property type="entry name" value="Isochorismatase_domain"/>
</dbReference>
<dbReference type="Gene3D" id="3.40.50.850">
    <property type="entry name" value="Isochorismatase-like"/>
    <property type="match status" value="1"/>
</dbReference>
<dbReference type="Proteomes" id="UP000315711">
    <property type="component" value="Unassembled WGS sequence"/>
</dbReference>
<accession>A0A562QQC9</accession>
<keyword evidence="3" id="KW-1185">Reference proteome</keyword>